<gene>
    <name evidence="11" type="primary">glnT</name>
    <name evidence="11" type="ORF">FDV58_34405</name>
</gene>
<comment type="cofactor">
    <cofactor evidence="1">
        <name>Mg(2+)</name>
        <dbReference type="ChEBI" id="CHEBI:18420"/>
    </cofactor>
</comment>
<reference evidence="11 12" key="1">
    <citation type="submission" date="2019-05" db="EMBL/GenBank/DDBJ databases">
        <title>Draft Genome of Bradyrhizobium elkanii strain SEMIA 938, Used in Commercial Inoculants for Lupinus spp. in Brazil.</title>
        <authorList>
            <person name="Hungria M."/>
            <person name="Delamuta J.R.M."/>
            <person name="Ribeiro R.A."/>
            <person name="Nogueira M.A."/>
        </authorList>
    </citation>
    <scope>NUCLEOTIDE SEQUENCE [LARGE SCALE GENOMIC DNA]</scope>
    <source>
        <strain evidence="11 12">Semia 938</strain>
    </source>
</reference>
<evidence type="ECO:0000313" key="12">
    <source>
        <dbReference type="Proteomes" id="UP000305095"/>
    </source>
</evidence>
<comment type="caution">
    <text evidence="11">The sequence shown here is derived from an EMBL/GenBank/DDBJ whole genome shotgun (WGS) entry which is preliminary data.</text>
</comment>
<evidence type="ECO:0000259" key="10">
    <source>
        <dbReference type="PROSITE" id="PS51987"/>
    </source>
</evidence>
<name>A0A4U6RIZ1_BRAEL</name>
<evidence type="ECO:0000256" key="7">
    <source>
        <dbReference type="PROSITE-ProRule" id="PRU01330"/>
    </source>
</evidence>
<evidence type="ECO:0000256" key="1">
    <source>
        <dbReference type="ARBA" id="ARBA00001946"/>
    </source>
</evidence>
<dbReference type="SMART" id="SM01230">
    <property type="entry name" value="Gln-synt_C"/>
    <property type="match status" value="1"/>
</dbReference>
<comment type="function">
    <text evidence="2">Catalyzes the ATP-dependent biosynthesis of glutamine from glutamate and ammonia.</text>
</comment>
<dbReference type="NCBIfam" id="TIGR03105">
    <property type="entry name" value="gln_synth_III"/>
    <property type="match status" value="1"/>
</dbReference>
<keyword evidence="5" id="KW-0067">ATP-binding</keyword>
<evidence type="ECO:0000256" key="3">
    <source>
        <dbReference type="ARBA" id="ARBA00022598"/>
    </source>
</evidence>
<dbReference type="InterPro" id="IPR014746">
    <property type="entry name" value="Gln_synth/guanido_kin_cat_dom"/>
</dbReference>
<organism evidence="11 12">
    <name type="scientific">Bradyrhizobium elkanii</name>
    <dbReference type="NCBI Taxonomy" id="29448"/>
    <lineage>
        <taxon>Bacteria</taxon>
        <taxon>Pseudomonadati</taxon>
        <taxon>Pseudomonadota</taxon>
        <taxon>Alphaproteobacteria</taxon>
        <taxon>Hyphomicrobiales</taxon>
        <taxon>Nitrobacteraceae</taxon>
        <taxon>Bradyrhizobium</taxon>
    </lineage>
</organism>
<dbReference type="PROSITE" id="PS51986">
    <property type="entry name" value="GS_BETA_GRASP"/>
    <property type="match status" value="1"/>
</dbReference>
<evidence type="ECO:0000259" key="9">
    <source>
        <dbReference type="PROSITE" id="PS51986"/>
    </source>
</evidence>
<evidence type="ECO:0000256" key="8">
    <source>
        <dbReference type="RuleBase" id="RU000384"/>
    </source>
</evidence>
<dbReference type="GO" id="GO:0006542">
    <property type="term" value="P:glutamine biosynthetic process"/>
    <property type="evidence" value="ECO:0007669"/>
    <property type="project" value="InterPro"/>
</dbReference>
<dbReference type="RefSeq" id="WP_137483058.1">
    <property type="nucleotide sequence ID" value="NZ_SZZP01000028.1"/>
</dbReference>
<evidence type="ECO:0000313" key="11">
    <source>
        <dbReference type="EMBL" id="TKV74081.1"/>
    </source>
</evidence>
<protein>
    <submittedName>
        <fullName evidence="11">Type III glutamate--ammonia ligase</fullName>
        <ecNumber evidence="11">6.3.1.2</ecNumber>
    </submittedName>
</protein>
<dbReference type="AlphaFoldDB" id="A0A4U6RIZ1"/>
<dbReference type="EMBL" id="SZZP01000028">
    <property type="protein sequence ID" value="TKV74081.1"/>
    <property type="molecule type" value="Genomic_DNA"/>
</dbReference>
<dbReference type="InterPro" id="IPR008147">
    <property type="entry name" value="Gln_synt_N"/>
</dbReference>
<dbReference type="InterPro" id="IPR017536">
    <property type="entry name" value="Glutamine_synthetase_typeIII"/>
</dbReference>
<dbReference type="PANTHER" id="PTHR43785:SF14">
    <property type="entry name" value="GLUTAMINE SYNTHETASE"/>
    <property type="match status" value="1"/>
</dbReference>
<dbReference type="InterPro" id="IPR008146">
    <property type="entry name" value="Gln_synth_cat_dom"/>
</dbReference>
<dbReference type="GO" id="GO:0004356">
    <property type="term" value="F:glutamine synthetase activity"/>
    <property type="evidence" value="ECO:0007669"/>
    <property type="project" value="UniProtKB-EC"/>
</dbReference>
<evidence type="ECO:0000256" key="5">
    <source>
        <dbReference type="ARBA" id="ARBA00022840"/>
    </source>
</evidence>
<dbReference type="EC" id="6.3.1.2" evidence="11"/>
<comment type="similarity">
    <text evidence="7 8">Belongs to the glutamine synthetase family.</text>
</comment>
<dbReference type="Proteomes" id="UP000305095">
    <property type="component" value="Unassembled WGS sequence"/>
</dbReference>
<proteinExistence type="inferred from homology"/>
<dbReference type="SUPFAM" id="SSF55931">
    <property type="entry name" value="Glutamine synthetase/guanido kinase"/>
    <property type="match status" value="1"/>
</dbReference>
<dbReference type="Pfam" id="PF00120">
    <property type="entry name" value="Gln-synt_C"/>
    <property type="match status" value="1"/>
</dbReference>
<dbReference type="PANTHER" id="PTHR43785">
    <property type="entry name" value="GAMMA-GLUTAMYLPUTRESCINE SYNTHETASE"/>
    <property type="match status" value="1"/>
</dbReference>
<dbReference type="PROSITE" id="PS51987">
    <property type="entry name" value="GS_CATALYTIC"/>
    <property type="match status" value="1"/>
</dbReference>
<accession>A0A4U6RIZ1</accession>
<evidence type="ECO:0000256" key="4">
    <source>
        <dbReference type="ARBA" id="ARBA00022741"/>
    </source>
</evidence>
<feature type="domain" description="GS beta-grasp" evidence="9">
    <location>
        <begin position="34"/>
        <end position="117"/>
    </location>
</feature>
<dbReference type="Gene3D" id="3.30.590.10">
    <property type="entry name" value="Glutamine synthetase/guanido kinase, catalytic domain"/>
    <property type="match status" value="1"/>
</dbReference>
<evidence type="ECO:0000256" key="2">
    <source>
        <dbReference type="ARBA" id="ARBA00003117"/>
    </source>
</evidence>
<keyword evidence="3 11" id="KW-0436">Ligase</keyword>
<keyword evidence="4" id="KW-0547">Nucleotide-binding</keyword>
<sequence>MHLPNAWTDAMSPGSLATPKKLDVAGAREFLKQAGIRYVLAQFVDLHGVAKSKAVPVQHFASVLTEGAGFAAGGAWGLGLLPHEGEYILVCELDTLTVTPWAPGYARMMGIGTVKGVPHPIDTRNVLKKQVALLAERGWTLNTGLEPEFILLRRESDGKLSPFDCSDTLTKPAYDYRGLMRGRNFLERVTQCLQAVGIDVYQIDHEDANGQYEINFKYADALKTADQIIFFKMAASEIAHDLGAICSFMPKPRSKSTGSGMHIHCSIADGDGRNLFHDDADLNGMGLSKLAYHFLGGVLEHAKALTALLAPTVNSYKRLVVDRTVSGATWAPAFISYGDNNRTAMARIPYGRLEIRTGDSSMNPYLATAALIAAGLDGIERKLEPGAPRNINFYGLSLEAIKEMGVDLLPQTLTEALDALEADRLFADTLGEPITKEFLSLKRSEWLEYHRHVSDWEVEKYLNFF</sequence>
<dbReference type="SUPFAM" id="SSF54368">
    <property type="entry name" value="Glutamine synthetase, N-terminal domain"/>
    <property type="match status" value="1"/>
</dbReference>
<keyword evidence="6" id="KW-0535">Nitrogen fixation</keyword>
<dbReference type="Gene3D" id="3.10.20.70">
    <property type="entry name" value="Glutamine synthetase, N-terminal domain"/>
    <property type="match status" value="1"/>
</dbReference>
<feature type="domain" description="GS catalytic" evidence="10">
    <location>
        <begin position="123"/>
        <end position="465"/>
    </location>
</feature>
<dbReference type="InterPro" id="IPR036651">
    <property type="entry name" value="Gln_synt_N_sf"/>
</dbReference>
<dbReference type="GO" id="GO:0005524">
    <property type="term" value="F:ATP binding"/>
    <property type="evidence" value="ECO:0007669"/>
    <property type="project" value="UniProtKB-KW"/>
</dbReference>
<evidence type="ECO:0000256" key="6">
    <source>
        <dbReference type="ARBA" id="ARBA00023231"/>
    </source>
</evidence>